<accession>A0A6J4HL69</accession>
<gene>
    <name evidence="3" type="ORF">AVDCRST_MAG77-990</name>
</gene>
<sequence length="204" mass="20685">MIDLGAWAETLGLRRKKTFLDRVQDAAGDVVESVEDVVESMLPVLAKPARMAKNVSFSADGVTGAVSPALRKTTDVAKHAWETTEKRAGAGLSAAGDMASTAASSVATGAAATGAAAAGVATGIGAFFGAMFSWLWWLTTFLIKAGLLVGIAYAGWQWLQSRKDDQSWNAGSGGDYSSSMYGSVGGSGSSGSSAPSSSTPAGAH</sequence>
<organism evidence="3">
    <name type="scientific">uncultured Chloroflexota bacterium</name>
    <dbReference type="NCBI Taxonomy" id="166587"/>
    <lineage>
        <taxon>Bacteria</taxon>
        <taxon>Bacillati</taxon>
        <taxon>Chloroflexota</taxon>
        <taxon>environmental samples</taxon>
    </lineage>
</organism>
<keyword evidence="2" id="KW-0812">Transmembrane</keyword>
<feature type="region of interest" description="Disordered" evidence="1">
    <location>
        <begin position="183"/>
        <end position="204"/>
    </location>
</feature>
<feature type="transmembrane region" description="Helical" evidence="2">
    <location>
        <begin position="134"/>
        <end position="156"/>
    </location>
</feature>
<evidence type="ECO:0000256" key="2">
    <source>
        <dbReference type="SAM" id="Phobius"/>
    </source>
</evidence>
<feature type="transmembrane region" description="Helical" evidence="2">
    <location>
        <begin position="106"/>
        <end position="128"/>
    </location>
</feature>
<evidence type="ECO:0000256" key="1">
    <source>
        <dbReference type="SAM" id="MobiDB-lite"/>
    </source>
</evidence>
<proteinExistence type="predicted"/>
<keyword evidence="2" id="KW-1133">Transmembrane helix</keyword>
<evidence type="ECO:0000313" key="3">
    <source>
        <dbReference type="EMBL" id="CAA9226493.1"/>
    </source>
</evidence>
<dbReference type="AlphaFoldDB" id="A0A6J4HL69"/>
<protein>
    <submittedName>
        <fullName evidence="3">Uncharacterized protein</fullName>
    </submittedName>
</protein>
<name>A0A6J4HL69_9CHLR</name>
<dbReference type="EMBL" id="CADCTC010000050">
    <property type="protein sequence ID" value="CAA9226493.1"/>
    <property type="molecule type" value="Genomic_DNA"/>
</dbReference>
<keyword evidence="2" id="KW-0472">Membrane</keyword>
<reference evidence="3" key="1">
    <citation type="submission" date="2020-02" db="EMBL/GenBank/DDBJ databases">
        <authorList>
            <person name="Meier V. D."/>
        </authorList>
    </citation>
    <scope>NUCLEOTIDE SEQUENCE</scope>
    <source>
        <strain evidence="3">AVDCRST_MAG77</strain>
    </source>
</reference>